<dbReference type="EC" id="2.3.1.286" evidence="1"/>
<dbReference type="GO" id="GO:0046872">
    <property type="term" value="F:metal ion binding"/>
    <property type="evidence" value="ECO:0007669"/>
    <property type="project" value="UniProtKB-KW"/>
</dbReference>
<reference evidence="6 7" key="1">
    <citation type="submission" date="2018-01" db="EMBL/GenBank/DDBJ databases">
        <title>Metagenomic assembled genomes from two thermal pools in the Uzon Caldera, Kamchatka, Russia.</title>
        <authorList>
            <person name="Wilkins L."/>
            <person name="Ettinger C."/>
        </authorList>
    </citation>
    <scope>NUCLEOTIDE SEQUENCE [LARGE SCALE GENOMIC DNA]</scope>
    <source>
        <strain evidence="6">ZAV-07</strain>
    </source>
</reference>
<dbReference type="PANTHER" id="PTHR11085">
    <property type="entry name" value="NAD-DEPENDENT PROTEIN DEACYLASE SIRTUIN-5, MITOCHONDRIAL-RELATED"/>
    <property type="match status" value="1"/>
</dbReference>
<evidence type="ECO:0000256" key="2">
    <source>
        <dbReference type="ARBA" id="ARBA00022679"/>
    </source>
</evidence>
<dbReference type="GO" id="GO:0070403">
    <property type="term" value="F:NAD+ binding"/>
    <property type="evidence" value="ECO:0007669"/>
    <property type="project" value="InterPro"/>
</dbReference>
<organism evidence="6 7">
    <name type="scientific">Caldisericum exile</name>
    <dbReference type="NCBI Taxonomy" id="693075"/>
    <lineage>
        <taxon>Bacteria</taxon>
        <taxon>Pseudomonadati</taxon>
        <taxon>Caldisericota/Cryosericota group</taxon>
        <taxon>Caldisericota</taxon>
        <taxon>Caldisericia</taxon>
        <taxon>Caldisericales</taxon>
        <taxon>Caldisericaceae</taxon>
        <taxon>Caldisericum</taxon>
    </lineage>
</organism>
<dbReference type="Proteomes" id="UP000237040">
    <property type="component" value="Unassembled WGS sequence"/>
</dbReference>
<dbReference type="PANTHER" id="PTHR11085:SF4">
    <property type="entry name" value="NAD-DEPENDENT PROTEIN DEACYLASE"/>
    <property type="match status" value="1"/>
</dbReference>
<dbReference type="Gene3D" id="3.30.1600.10">
    <property type="entry name" value="SIR2/SIRT2 'Small Domain"/>
    <property type="match status" value="1"/>
</dbReference>
<evidence type="ECO:0000256" key="1">
    <source>
        <dbReference type="ARBA" id="ARBA00012928"/>
    </source>
</evidence>
<dbReference type="Gene3D" id="3.40.50.1220">
    <property type="entry name" value="TPP-binding domain"/>
    <property type="match status" value="1"/>
</dbReference>
<sequence>MIDDVLAVLKNAKSISVLTGAGISVNAGIPDFRGETGIYTKGLYSENVFDIYYFLHDPKPFYDFAREMYPVFEKAEPTFTHKFLANLESQCPVCIVTQNIDFLHEKAGSKNVIHLHGSVEKSHCLNCRKEYSFDRMKELIKKNVVPHCESCGGIIKPDVVFFGEPVIDFDKASSCVSDSYVFLALGTSLEVYPANTLVQFARGSKILVNKTKTSMDYMFDFVIHEELDTFFKELQNKGGLI</sequence>
<feature type="binding site" evidence="4">
    <location>
        <position position="151"/>
    </location>
    <ligand>
        <name>Zn(2+)</name>
        <dbReference type="ChEBI" id="CHEBI:29105"/>
    </ligand>
</feature>
<evidence type="ECO:0000313" key="7">
    <source>
        <dbReference type="Proteomes" id="UP000237040"/>
    </source>
</evidence>
<dbReference type="GO" id="GO:0017136">
    <property type="term" value="F:histone deacetylase activity, NAD-dependent"/>
    <property type="evidence" value="ECO:0007669"/>
    <property type="project" value="TreeGrafter"/>
</dbReference>
<dbReference type="InterPro" id="IPR029035">
    <property type="entry name" value="DHS-like_NAD/FAD-binding_dom"/>
</dbReference>
<feature type="active site" description="Proton acceptor" evidence="4">
    <location>
        <position position="116"/>
    </location>
</feature>
<dbReference type="AlphaFoldDB" id="A0A2J6WEA3"/>
<feature type="binding site" evidence="4">
    <location>
        <position position="124"/>
    </location>
    <ligand>
        <name>Zn(2+)</name>
        <dbReference type="ChEBI" id="CHEBI:29105"/>
    </ligand>
</feature>
<evidence type="ECO:0000256" key="4">
    <source>
        <dbReference type="PROSITE-ProRule" id="PRU00236"/>
    </source>
</evidence>
<keyword evidence="4" id="KW-0862">Zinc</keyword>
<dbReference type="CDD" id="cd01407">
    <property type="entry name" value="SIR2-fam"/>
    <property type="match status" value="1"/>
</dbReference>
<feature type="domain" description="Deacetylase sirtuin-type" evidence="5">
    <location>
        <begin position="1"/>
        <end position="241"/>
    </location>
</feature>
<feature type="binding site" evidence="4">
    <location>
        <position position="148"/>
    </location>
    <ligand>
        <name>Zn(2+)</name>
        <dbReference type="ChEBI" id="CHEBI:29105"/>
    </ligand>
</feature>
<accession>A0A2J6WEA3</accession>
<evidence type="ECO:0000313" key="6">
    <source>
        <dbReference type="EMBL" id="PMP67315.1"/>
    </source>
</evidence>
<dbReference type="PROSITE" id="PS50305">
    <property type="entry name" value="SIRTUIN"/>
    <property type="match status" value="1"/>
</dbReference>
<gene>
    <name evidence="6" type="ORF">C0189_03420</name>
</gene>
<name>A0A2J6WEA3_9BACT</name>
<dbReference type="InterPro" id="IPR050134">
    <property type="entry name" value="NAD-dep_sirtuin_deacylases"/>
</dbReference>
<keyword evidence="4" id="KW-0479">Metal-binding</keyword>
<proteinExistence type="predicted"/>
<keyword evidence="2" id="KW-0808">Transferase</keyword>
<evidence type="ECO:0000259" key="5">
    <source>
        <dbReference type="PROSITE" id="PS50305"/>
    </source>
</evidence>
<dbReference type="SUPFAM" id="SSF52467">
    <property type="entry name" value="DHS-like NAD/FAD-binding domain"/>
    <property type="match status" value="1"/>
</dbReference>
<dbReference type="Pfam" id="PF02146">
    <property type="entry name" value="SIR2"/>
    <property type="match status" value="1"/>
</dbReference>
<evidence type="ECO:0000256" key="3">
    <source>
        <dbReference type="ARBA" id="ARBA00023027"/>
    </source>
</evidence>
<comment type="caution">
    <text evidence="6">The sequence shown here is derived from an EMBL/GenBank/DDBJ whole genome shotgun (WGS) entry which is preliminary data.</text>
</comment>
<dbReference type="InterPro" id="IPR026591">
    <property type="entry name" value="Sirtuin_cat_small_dom_sf"/>
</dbReference>
<dbReference type="InterPro" id="IPR026590">
    <property type="entry name" value="Ssirtuin_cat_dom"/>
</dbReference>
<keyword evidence="3" id="KW-0520">NAD</keyword>
<feature type="binding site" evidence="4">
    <location>
        <position position="127"/>
    </location>
    <ligand>
        <name>Zn(2+)</name>
        <dbReference type="ChEBI" id="CHEBI:29105"/>
    </ligand>
</feature>
<dbReference type="EMBL" id="PNIL01000050">
    <property type="protein sequence ID" value="PMP67315.1"/>
    <property type="molecule type" value="Genomic_DNA"/>
</dbReference>
<dbReference type="InterPro" id="IPR003000">
    <property type="entry name" value="Sirtuin"/>
</dbReference>
<protein>
    <recommendedName>
        <fullName evidence="1">protein acetyllysine N-acetyltransferase</fullName>
        <ecNumber evidence="1">2.3.1.286</ecNumber>
    </recommendedName>
</protein>